<dbReference type="InterPro" id="IPR027417">
    <property type="entry name" value="P-loop_NTPase"/>
</dbReference>
<dbReference type="Pfam" id="PF00400">
    <property type="entry name" value="WD40"/>
    <property type="match status" value="13"/>
</dbReference>
<dbReference type="PROSITE" id="PS50294">
    <property type="entry name" value="WD_REPEATS_REGION"/>
    <property type="match status" value="13"/>
</dbReference>
<dbReference type="SUPFAM" id="SSF82171">
    <property type="entry name" value="DPP6 N-terminal domain-like"/>
    <property type="match status" value="1"/>
</dbReference>
<feature type="repeat" description="WD" evidence="3">
    <location>
        <begin position="958"/>
        <end position="999"/>
    </location>
</feature>
<evidence type="ECO:0000313" key="7">
    <source>
        <dbReference type="Proteomes" id="UP000383932"/>
    </source>
</evidence>
<dbReference type="PANTHER" id="PTHR22847:SF637">
    <property type="entry name" value="WD REPEAT DOMAIN 5B"/>
    <property type="match status" value="1"/>
</dbReference>
<dbReference type="InterPro" id="IPR015943">
    <property type="entry name" value="WD40/YVTN_repeat-like_dom_sf"/>
</dbReference>
<organism evidence="6 7">
    <name type="scientific">Ceratobasidium theobromae</name>
    <dbReference type="NCBI Taxonomy" id="1582974"/>
    <lineage>
        <taxon>Eukaryota</taxon>
        <taxon>Fungi</taxon>
        <taxon>Dikarya</taxon>
        <taxon>Basidiomycota</taxon>
        <taxon>Agaricomycotina</taxon>
        <taxon>Agaricomycetes</taxon>
        <taxon>Cantharellales</taxon>
        <taxon>Ceratobasidiaceae</taxon>
        <taxon>Ceratobasidium</taxon>
    </lineage>
</organism>
<dbReference type="PRINTS" id="PR00320">
    <property type="entry name" value="GPROTEINBRPT"/>
</dbReference>
<feature type="repeat" description="WD" evidence="3">
    <location>
        <begin position="1173"/>
        <end position="1214"/>
    </location>
</feature>
<dbReference type="SUPFAM" id="SSF52540">
    <property type="entry name" value="P-loop containing nucleoside triphosphate hydrolases"/>
    <property type="match status" value="1"/>
</dbReference>
<dbReference type="OrthoDB" id="538223at2759"/>
<feature type="repeat" description="WD" evidence="3">
    <location>
        <begin position="1216"/>
        <end position="1257"/>
    </location>
</feature>
<feature type="repeat" description="WD" evidence="3">
    <location>
        <begin position="1304"/>
        <end position="1345"/>
    </location>
</feature>
<feature type="region of interest" description="Disordered" evidence="4">
    <location>
        <begin position="1"/>
        <end position="102"/>
    </location>
</feature>
<dbReference type="Pfam" id="PF24883">
    <property type="entry name" value="NPHP3_N"/>
    <property type="match status" value="1"/>
</dbReference>
<dbReference type="InterPro" id="IPR019775">
    <property type="entry name" value="WD40_repeat_CS"/>
</dbReference>
<evidence type="ECO:0000256" key="2">
    <source>
        <dbReference type="ARBA" id="ARBA00022737"/>
    </source>
</evidence>
<dbReference type="InterPro" id="IPR036322">
    <property type="entry name" value="WD40_repeat_dom_sf"/>
</dbReference>
<dbReference type="SUPFAM" id="SSF50978">
    <property type="entry name" value="WD40 repeat-like"/>
    <property type="match status" value="2"/>
</dbReference>
<dbReference type="CDD" id="cd00200">
    <property type="entry name" value="WD40"/>
    <property type="match status" value="2"/>
</dbReference>
<feature type="repeat" description="WD" evidence="3">
    <location>
        <begin position="873"/>
        <end position="903"/>
    </location>
</feature>
<feature type="repeat" description="WD" evidence="3">
    <location>
        <begin position="1001"/>
        <end position="1042"/>
    </location>
</feature>
<evidence type="ECO:0000259" key="5">
    <source>
        <dbReference type="PROSITE" id="PS50837"/>
    </source>
</evidence>
<dbReference type="PROSITE" id="PS50082">
    <property type="entry name" value="WD_REPEATS_2"/>
    <property type="match status" value="13"/>
</dbReference>
<keyword evidence="2" id="KW-0677">Repeat</keyword>
<keyword evidence="7" id="KW-1185">Reference proteome</keyword>
<dbReference type="Gene3D" id="2.130.10.10">
    <property type="entry name" value="YVTN repeat-like/Quinoprotein amine dehydrogenase"/>
    <property type="match status" value="5"/>
</dbReference>
<feature type="repeat" description="WD" evidence="3">
    <location>
        <begin position="1044"/>
        <end position="1085"/>
    </location>
</feature>
<dbReference type="InterPro" id="IPR056884">
    <property type="entry name" value="NPHP3-like_N"/>
</dbReference>
<dbReference type="GO" id="GO:1990234">
    <property type="term" value="C:transferase complex"/>
    <property type="evidence" value="ECO:0007669"/>
    <property type="project" value="UniProtKB-ARBA"/>
</dbReference>
<evidence type="ECO:0000256" key="4">
    <source>
        <dbReference type="SAM" id="MobiDB-lite"/>
    </source>
</evidence>
<feature type="repeat" description="WD" evidence="3">
    <location>
        <begin position="1347"/>
        <end position="1388"/>
    </location>
</feature>
<keyword evidence="1 3" id="KW-0853">WD repeat</keyword>
<dbReference type="SMART" id="SM00320">
    <property type="entry name" value="WD40"/>
    <property type="match status" value="14"/>
</dbReference>
<feature type="repeat" description="WD" evidence="3">
    <location>
        <begin position="1130"/>
        <end position="1171"/>
    </location>
</feature>
<evidence type="ECO:0000256" key="1">
    <source>
        <dbReference type="ARBA" id="ARBA00022574"/>
    </source>
</evidence>
<protein>
    <recommendedName>
        <fullName evidence="5">NACHT domain-containing protein</fullName>
    </recommendedName>
</protein>
<dbReference type="PANTHER" id="PTHR22847">
    <property type="entry name" value="WD40 REPEAT PROTEIN"/>
    <property type="match status" value="1"/>
</dbReference>
<feature type="repeat" description="WD" evidence="3">
    <location>
        <begin position="1087"/>
        <end position="1128"/>
    </location>
</feature>
<name>A0A5N5QPS4_9AGAM</name>
<dbReference type="InterPro" id="IPR001680">
    <property type="entry name" value="WD40_rpt"/>
</dbReference>
<feature type="compositionally biased region" description="Polar residues" evidence="4">
    <location>
        <begin position="69"/>
        <end position="94"/>
    </location>
</feature>
<proteinExistence type="predicted"/>
<dbReference type="GO" id="GO:0005634">
    <property type="term" value="C:nucleus"/>
    <property type="evidence" value="ECO:0007669"/>
    <property type="project" value="TreeGrafter"/>
</dbReference>
<gene>
    <name evidence="6" type="ORF">CTheo_2962</name>
</gene>
<evidence type="ECO:0000256" key="3">
    <source>
        <dbReference type="PROSITE-ProRule" id="PRU00221"/>
    </source>
</evidence>
<evidence type="ECO:0000313" key="6">
    <source>
        <dbReference type="EMBL" id="KAB5593573.1"/>
    </source>
</evidence>
<reference evidence="6 7" key="1">
    <citation type="journal article" date="2019" name="Fungal Biol. Biotechnol.">
        <title>Draft genome sequence of fastidious pathogen Ceratobasidium theobromae, which causes vascular-streak dieback in Theobroma cacao.</title>
        <authorList>
            <person name="Ali S.S."/>
            <person name="Asman A."/>
            <person name="Shao J."/>
            <person name="Firmansyah A.P."/>
            <person name="Susilo A.W."/>
            <person name="Rosmana A."/>
            <person name="McMahon P."/>
            <person name="Junaid M."/>
            <person name="Guest D."/>
            <person name="Kheng T.Y."/>
            <person name="Meinhardt L.W."/>
            <person name="Bailey B.A."/>
        </authorList>
    </citation>
    <scope>NUCLEOTIDE SEQUENCE [LARGE SCALE GENOMIC DNA]</scope>
    <source>
        <strain evidence="6 7">CT2</strain>
    </source>
</reference>
<dbReference type="PROSITE" id="PS50837">
    <property type="entry name" value="NACHT"/>
    <property type="match status" value="1"/>
</dbReference>
<accession>A0A5N5QPS4</accession>
<feature type="domain" description="NACHT" evidence="5">
    <location>
        <begin position="295"/>
        <end position="442"/>
    </location>
</feature>
<dbReference type="InterPro" id="IPR007111">
    <property type="entry name" value="NACHT_NTPase"/>
</dbReference>
<dbReference type="PROSITE" id="PS00678">
    <property type="entry name" value="WD_REPEATS_1"/>
    <property type="match status" value="5"/>
</dbReference>
<comment type="caution">
    <text evidence="6">The sequence shown here is derived from an EMBL/GenBank/DDBJ whole genome shotgun (WGS) entry which is preliminary data.</text>
</comment>
<feature type="repeat" description="WD" evidence="3">
    <location>
        <begin position="1261"/>
        <end position="1302"/>
    </location>
</feature>
<dbReference type="Proteomes" id="UP000383932">
    <property type="component" value="Unassembled WGS sequence"/>
</dbReference>
<sequence>MNSPPVSPRPKKGVRGYIRDKYDKFVRSHSRSPSAEAISGASPTSPLPHAYGHSLAPPTTEEAAALRHVQSTQKITPPTSMITSSNEPTTNSNPHPKHESRQWNSLRNALQTLHEGATMFPPLQSAVGTLILCLEVLGGVSRNCQEYESIASELITLSQSLTRHIKESNSTRISDCVTNVALSIEKQAKLINAKQYRRAGSRLMEATADEEDILNHYRRIEALFRQLQTDANLSTWSIANEHLVNTRLEGLAPAKLATYDSILSTEINRRTCTEGTRTAVLSTIDEWSHDHNAPDLYWMDGMAGTGKSTIACSFAKMLEERKQLAASFFCTRSSPECRQVGRIIPTIAYQLARYSIPFQGALCEILGNEPDIATRNVVKQVERLLKEPLDKVKGAIPDNLVVVIDALDECEDRHGVRLVLDLLFKFAPTLPLKFFVTSRPEAIIYNRMISQAASSRTVLHLHEIEKSLVKADIELYLREELGFMSPTDEEVEQLVGRSGNLFIYAATLVRYIQPTAYSANPQRRLWTVLAMTPQSTDQYAEVDALYTAVLESALGEKRLSAEEVEDMRLVLRTILCVQEPVSINVLAELAGVDTPSRALSALQPLRSVIYFSEGSGSVSTLHGSFPDFMFNPARSGVFFCDRDDHNQFLARRCFEVMKLQLRFNICNLESSYILDVDVIDLGSRIEKAISPVLWYACIYWGDHLRLAPNSTELSAMLEDFLSTRLLFWMEVLNLKKRIGSGTQVLMKAKPWLQAGTASSDLTRFSDDAHSFVTSYAANPVSQSTPHIYISSLLLSPRSSSVYKHYWGRTRGMISLKGSGMERRETAALATWAFNAAVRAVVYTPDGSRVAFGCEDGSIGVQNAYDGSPIIDPINSHTKRVTTLCLSPDGSRIVSGSEDGTIALRNATDGAFIPCSFDGHTQGILAVRFSPDGSRIVSSSDDHTVRIWRIDGTAVGDPIQGHTKAVLGIAISPDSTRIASCSSDFTIQIWNMRDNTSALDPLTGHTDRVWSVNFSPDGSLIASGSDDYTIRFWNAHDGTPISTPLQGHAGGVNSVAFSPDGKRLVSGADDSTIRVWSTETRTLIAGPFEGHSDMIFSVTFSPDGMRVISASGDRTIRVWNTREGMPVVPQSEGHSKGVWSVAYSPDSSRIVSGSHDQTVRLWDAHSGNPIDTSPMTHSSKIWSASFSLDGTRIASASEDHTIQVWDSQNGVATTDPITGHSDAVISVAFSPDGTHIASGSSDFTVRIWNLLTGKLIVGPRALNGHTDVIMCVAYSPDGKNVISGSYDHTIRLWDSSDGTLTVGPFYGHTDQIMSVTFSPDGSYIASGSKDCTIRVWKAINGELAADPFTGHTDLVCSVAFSPDGTCIASASFDYSVRLWSVPDGALIFGPLYGHAWWVTSVAFSPDSRHLVSGSNDHCIRIWDIHGLQQAASDHHSLTHSSSPPAANRPTATALSDWVMGKNGWIISKEGYLLFWAPSELRRSLLTPRCTLIIGRSGMVEIDMSEALLGNRWNECYVWESPNENTSPI</sequence>
<dbReference type="InterPro" id="IPR020472">
    <property type="entry name" value="WD40_PAC1"/>
</dbReference>
<feature type="repeat" description="WD" evidence="3">
    <location>
        <begin position="916"/>
        <end position="950"/>
    </location>
</feature>
<feature type="repeat" description="WD" evidence="3">
    <location>
        <begin position="1390"/>
        <end position="1431"/>
    </location>
</feature>
<dbReference type="Gene3D" id="3.40.50.300">
    <property type="entry name" value="P-loop containing nucleotide triphosphate hydrolases"/>
    <property type="match status" value="1"/>
</dbReference>
<dbReference type="EMBL" id="SSOP01000034">
    <property type="protein sequence ID" value="KAB5593573.1"/>
    <property type="molecule type" value="Genomic_DNA"/>
</dbReference>
<feature type="compositionally biased region" description="Basic and acidic residues" evidence="4">
    <location>
        <begin position="17"/>
        <end position="26"/>
    </location>
</feature>